<keyword evidence="7 9" id="KW-0067">ATP-binding</keyword>
<feature type="domain" description="GHMP kinase N-terminal" evidence="10">
    <location>
        <begin position="71"/>
        <end position="149"/>
    </location>
</feature>
<evidence type="ECO:0000313" key="13">
    <source>
        <dbReference type="Proteomes" id="UP000317638"/>
    </source>
</evidence>
<comment type="similarity">
    <text evidence="1 9">Belongs to the GHMP kinase family. IspE subfamily.</text>
</comment>
<evidence type="ECO:0000256" key="7">
    <source>
        <dbReference type="ARBA" id="ARBA00022840"/>
    </source>
</evidence>
<dbReference type="AlphaFoldDB" id="A0A553K1U1"/>
<dbReference type="UniPathway" id="UPA00056">
    <property type="reaction ID" value="UER00094"/>
</dbReference>
<dbReference type="InterPro" id="IPR020568">
    <property type="entry name" value="Ribosomal_Su5_D2-typ_SF"/>
</dbReference>
<dbReference type="EMBL" id="VKKG01000002">
    <property type="protein sequence ID" value="TRY18664.1"/>
    <property type="molecule type" value="Genomic_DNA"/>
</dbReference>
<evidence type="ECO:0000256" key="6">
    <source>
        <dbReference type="ARBA" id="ARBA00022777"/>
    </source>
</evidence>
<evidence type="ECO:0000313" key="12">
    <source>
        <dbReference type="EMBL" id="TRY18664.1"/>
    </source>
</evidence>
<organism evidence="12 13">
    <name type="scientific">Tessaracoccus rhinocerotis</name>
    <dbReference type="NCBI Taxonomy" id="1689449"/>
    <lineage>
        <taxon>Bacteria</taxon>
        <taxon>Bacillati</taxon>
        <taxon>Actinomycetota</taxon>
        <taxon>Actinomycetes</taxon>
        <taxon>Propionibacteriales</taxon>
        <taxon>Propionibacteriaceae</taxon>
        <taxon>Tessaracoccus</taxon>
    </lineage>
</organism>
<evidence type="ECO:0000256" key="3">
    <source>
        <dbReference type="ARBA" id="ARBA00017473"/>
    </source>
</evidence>
<dbReference type="HAMAP" id="MF_00061">
    <property type="entry name" value="IspE"/>
    <property type="match status" value="1"/>
</dbReference>
<dbReference type="InterPro" id="IPR014721">
    <property type="entry name" value="Ribsml_uS5_D2-typ_fold_subgr"/>
</dbReference>
<dbReference type="NCBIfam" id="TIGR00154">
    <property type="entry name" value="ispE"/>
    <property type="match status" value="1"/>
</dbReference>
<sequence>MTTAVRVRVPAKVNLALRVGATDPEGYHELGTVFQALSLYDEVTAEPEEPGRFRLAFRGEGAAFLPTDDTNLAMRAAKLLARTHDVADAGVQLLVRKRIPVAGGMAGGSADAAAVLVACNELWGLGATTAELMELGSQLGADVPFMLLGNTAHGWGRGDRLTPLTTAGTYHWTLALSHGGLSTPTVFKEFDRLSEPRPTDIPAELIAALAAGDVAAVGAALVNDLAEPAVALLPTLSSTLEIGLQAGAVGAVVSGSGPSCAFLSSTPESAALVAEALTVFSGVRAVRSATGPVPGAEVVD</sequence>
<feature type="active site" evidence="9">
    <location>
        <position position="12"/>
    </location>
</feature>
<keyword evidence="4 9" id="KW-0808">Transferase</keyword>
<dbReference type="PIRSF" id="PIRSF010376">
    <property type="entry name" value="IspE"/>
    <property type="match status" value="1"/>
</dbReference>
<evidence type="ECO:0000256" key="4">
    <source>
        <dbReference type="ARBA" id="ARBA00022679"/>
    </source>
</evidence>
<dbReference type="InterPro" id="IPR036554">
    <property type="entry name" value="GHMP_kinase_C_sf"/>
</dbReference>
<evidence type="ECO:0000259" key="10">
    <source>
        <dbReference type="Pfam" id="PF00288"/>
    </source>
</evidence>
<dbReference type="PANTHER" id="PTHR43527">
    <property type="entry name" value="4-DIPHOSPHOCYTIDYL-2-C-METHYL-D-ERYTHRITOL KINASE, CHLOROPLASTIC"/>
    <property type="match status" value="1"/>
</dbReference>
<dbReference type="InterPro" id="IPR013750">
    <property type="entry name" value="GHMP_kinase_C_dom"/>
</dbReference>
<comment type="caution">
    <text evidence="12">The sequence shown here is derived from an EMBL/GenBank/DDBJ whole genome shotgun (WGS) entry which is preliminary data.</text>
</comment>
<keyword evidence="6 9" id="KW-0418">Kinase</keyword>
<dbReference type="SUPFAM" id="SSF55060">
    <property type="entry name" value="GHMP Kinase, C-terminal domain"/>
    <property type="match status" value="1"/>
</dbReference>
<accession>A0A553K1U1</accession>
<evidence type="ECO:0000256" key="1">
    <source>
        <dbReference type="ARBA" id="ARBA00009684"/>
    </source>
</evidence>
<evidence type="ECO:0000256" key="5">
    <source>
        <dbReference type="ARBA" id="ARBA00022741"/>
    </source>
</evidence>
<gene>
    <name evidence="9" type="primary">ispE</name>
    <name evidence="12" type="ORF">FOJ82_05965</name>
</gene>
<comment type="function">
    <text evidence="9">Catalyzes the phosphorylation of the position 2 hydroxy group of 4-diphosphocytidyl-2C-methyl-D-erythritol.</text>
</comment>
<dbReference type="EC" id="2.7.1.148" evidence="2 9"/>
<comment type="catalytic activity">
    <reaction evidence="9">
        <text>4-CDP-2-C-methyl-D-erythritol + ATP = 4-CDP-2-C-methyl-D-erythritol 2-phosphate + ADP + H(+)</text>
        <dbReference type="Rhea" id="RHEA:18437"/>
        <dbReference type="ChEBI" id="CHEBI:15378"/>
        <dbReference type="ChEBI" id="CHEBI:30616"/>
        <dbReference type="ChEBI" id="CHEBI:57823"/>
        <dbReference type="ChEBI" id="CHEBI:57919"/>
        <dbReference type="ChEBI" id="CHEBI:456216"/>
        <dbReference type="EC" id="2.7.1.148"/>
    </reaction>
</comment>
<keyword evidence="13" id="KW-1185">Reference proteome</keyword>
<dbReference type="SUPFAM" id="SSF54211">
    <property type="entry name" value="Ribosomal protein S5 domain 2-like"/>
    <property type="match status" value="1"/>
</dbReference>
<feature type="domain" description="GHMP kinase C-terminal" evidence="11">
    <location>
        <begin position="205"/>
        <end position="277"/>
    </location>
</feature>
<dbReference type="OrthoDB" id="3173073at2"/>
<dbReference type="InterPro" id="IPR004424">
    <property type="entry name" value="IspE"/>
</dbReference>
<dbReference type="Pfam" id="PF08544">
    <property type="entry name" value="GHMP_kinases_C"/>
    <property type="match status" value="1"/>
</dbReference>
<dbReference type="RefSeq" id="WP_143937558.1">
    <property type="nucleotide sequence ID" value="NZ_VKKG01000002.1"/>
</dbReference>
<dbReference type="GO" id="GO:0005524">
    <property type="term" value="F:ATP binding"/>
    <property type="evidence" value="ECO:0007669"/>
    <property type="project" value="UniProtKB-UniRule"/>
</dbReference>
<dbReference type="GO" id="GO:0016114">
    <property type="term" value="P:terpenoid biosynthetic process"/>
    <property type="evidence" value="ECO:0007669"/>
    <property type="project" value="UniProtKB-UniRule"/>
</dbReference>
<dbReference type="GO" id="GO:0019288">
    <property type="term" value="P:isopentenyl diphosphate biosynthetic process, methylerythritol 4-phosphate pathway"/>
    <property type="evidence" value="ECO:0007669"/>
    <property type="project" value="UniProtKB-UniRule"/>
</dbReference>
<feature type="binding site" evidence="9">
    <location>
        <begin position="100"/>
        <end position="110"/>
    </location>
    <ligand>
        <name>ATP</name>
        <dbReference type="ChEBI" id="CHEBI:30616"/>
    </ligand>
</feature>
<dbReference type="GO" id="GO:0050515">
    <property type="term" value="F:4-(cytidine 5'-diphospho)-2-C-methyl-D-erythritol kinase activity"/>
    <property type="evidence" value="ECO:0007669"/>
    <property type="project" value="UniProtKB-UniRule"/>
</dbReference>
<name>A0A553K1U1_9ACTN</name>
<dbReference type="PANTHER" id="PTHR43527:SF2">
    <property type="entry name" value="4-DIPHOSPHOCYTIDYL-2-C-METHYL-D-ERYTHRITOL KINASE, CHLOROPLASTIC"/>
    <property type="match status" value="1"/>
</dbReference>
<comment type="pathway">
    <text evidence="9">Isoprenoid biosynthesis; isopentenyl diphosphate biosynthesis via DXP pathway; isopentenyl diphosphate from 1-deoxy-D-xylulose 5-phosphate: step 3/6.</text>
</comment>
<dbReference type="NCBIfam" id="NF002870">
    <property type="entry name" value="PRK03188.1"/>
    <property type="match status" value="1"/>
</dbReference>
<keyword evidence="5 9" id="KW-0547">Nucleotide-binding</keyword>
<reference evidence="12 13" key="1">
    <citation type="submission" date="2019-07" db="EMBL/GenBank/DDBJ databases">
        <authorList>
            <person name="Zhou L.-Y."/>
        </authorList>
    </citation>
    <scope>NUCLEOTIDE SEQUENCE [LARGE SCALE GENOMIC DNA]</scope>
    <source>
        <strain evidence="12 13">YIM 101269</strain>
    </source>
</reference>
<evidence type="ECO:0000256" key="2">
    <source>
        <dbReference type="ARBA" id="ARBA00012052"/>
    </source>
</evidence>
<feature type="active site" evidence="9">
    <location>
        <position position="142"/>
    </location>
</feature>
<keyword evidence="9" id="KW-0414">Isoprene biosynthesis</keyword>
<evidence type="ECO:0000259" key="11">
    <source>
        <dbReference type="Pfam" id="PF08544"/>
    </source>
</evidence>
<evidence type="ECO:0000256" key="9">
    <source>
        <dbReference type="HAMAP-Rule" id="MF_00061"/>
    </source>
</evidence>
<dbReference type="Pfam" id="PF00288">
    <property type="entry name" value="GHMP_kinases_N"/>
    <property type="match status" value="1"/>
</dbReference>
<evidence type="ECO:0000256" key="8">
    <source>
        <dbReference type="ARBA" id="ARBA00032554"/>
    </source>
</evidence>
<proteinExistence type="inferred from homology"/>
<dbReference type="InterPro" id="IPR006204">
    <property type="entry name" value="GHMP_kinase_N_dom"/>
</dbReference>
<dbReference type="Proteomes" id="UP000317638">
    <property type="component" value="Unassembled WGS sequence"/>
</dbReference>
<dbReference type="Gene3D" id="3.30.70.890">
    <property type="entry name" value="GHMP kinase, C-terminal domain"/>
    <property type="match status" value="1"/>
</dbReference>
<dbReference type="Gene3D" id="3.30.230.10">
    <property type="match status" value="1"/>
</dbReference>
<protein>
    <recommendedName>
        <fullName evidence="3 9">4-diphosphocytidyl-2-C-methyl-D-erythritol kinase</fullName>
        <shortName evidence="9">CMK</shortName>
        <ecNumber evidence="2 9">2.7.1.148</ecNumber>
    </recommendedName>
    <alternativeName>
        <fullName evidence="8 9">4-(cytidine-5'-diphospho)-2-C-methyl-D-erythritol kinase</fullName>
    </alternativeName>
</protein>